<evidence type="ECO:0000313" key="7">
    <source>
        <dbReference type="Proteomes" id="UP000030653"/>
    </source>
</evidence>
<dbReference type="Gene3D" id="3.100.10.10">
    <property type="match status" value="1"/>
</dbReference>
<feature type="domain" description="Large ribosomal subunit protein uL15/eL18" evidence="5">
    <location>
        <begin position="115"/>
        <end position="193"/>
    </location>
</feature>
<keyword evidence="3" id="KW-0687">Ribonucleoprotein</keyword>
<dbReference type="InterPro" id="IPR036227">
    <property type="entry name" value="Ribosomal_uL15/eL18_sf"/>
</dbReference>
<comment type="similarity">
    <text evidence="1">Belongs to the universal ribosomal protein uL15 family.</text>
</comment>
<dbReference type="OMA" id="EPGWLVN"/>
<evidence type="ECO:0000256" key="3">
    <source>
        <dbReference type="ARBA" id="ARBA00023274"/>
    </source>
</evidence>
<dbReference type="EMBL" id="JH795856">
    <property type="protein sequence ID" value="EJU05575.1"/>
    <property type="molecule type" value="Genomic_DNA"/>
</dbReference>
<proteinExistence type="inferred from homology"/>
<evidence type="ECO:0000256" key="2">
    <source>
        <dbReference type="ARBA" id="ARBA00022980"/>
    </source>
</evidence>
<keyword evidence="7" id="KW-1185">Reference proteome</keyword>
<dbReference type="SUPFAM" id="SSF52080">
    <property type="entry name" value="Ribosomal proteins L15p and L18e"/>
    <property type="match status" value="1"/>
</dbReference>
<evidence type="ECO:0000259" key="5">
    <source>
        <dbReference type="Pfam" id="PF00828"/>
    </source>
</evidence>
<accession>M5GB06</accession>
<dbReference type="RefSeq" id="XP_040632469.1">
    <property type="nucleotide sequence ID" value="XM_040769672.1"/>
</dbReference>
<evidence type="ECO:0000256" key="4">
    <source>
        <dbReference type="SAM" id="MobiDB-lite"/>
    </source>
</evidence>
<sequence length="299" mass="32796">MNSILASWRALATVRNTATFVPRTFLDPTRSYATRPPAARITLGNLAPAPGSTKQRKRLGRGQGSGRGGTSTKGHKGQNARSGGPRPGFEGGQTPLTRRFPKRGFHNPGSREYAPLNLERLQFWIDQGRVEVHEDRAITATELVKSRVVHQMHDGVKLLGDGAEYFHTAINIIVSRASQSAIKAIEGAGGTVVCRHYNTLGLLDLKKGDMKHKLAAPMREKDILYYSNWRRNRGYLAIPPEIRARTAFSGSHLDVPEHLRVAPKEQKPQPVDPEAVMDAAQAAPPPPAKELESQPAPYS</sequence>
<name>M5GB06_DACPD</name>
<feature type="region of interest" description="Disordered" evidence="4">
    <location>
        <begin position="258"/>
        <end position="299"/>
    </location>
</feature>
<gene>
    <name evidence="6" type="ORF">DACRYDRAFT_113653</name>
</gene>
<dbReference type="Proteomes" id="UP000030653">
    <property type="component" value="Unassembled WGS sequence"/>
</dbReference>
<reference evidence="6 7" key="1">
    <citation type="journal article" date="2012" name="Science">
        <title>The Paleozoic origin of enzymatic lignin decomposition reconstructed from 31 fungal genomes.</title>
        <authorList>
            <person name="Floudas D."/>
            <person name="Binder M."/>
            <person name="Riley R."/>
            <person name="Barry K."/>
            <person name="Blanchette R.A."/>
            <person name="Henrissat B."/>
            <person name="Martinez A.T."/>
            <person name="Otillar R."/>
            <person name="Spatafora J.W."/>
            <person name="Yadav J.S."/>
            <person name="Aerts A."/>
            <person name="Benoit I."/>
            <person name="Boyd A."/>
            <person name="Carlson A."/>
            <person name="Copeland A."/>
            <person name="Coutinho P.M."/>
            <person name="de Vries R.P."/>
            <person name="Ferreira P."/>
            <person name="Findley K."/>
            <person name="Foster B."/>
            <person name="Gaskell J."/>
            <person name="Glotzer D."/>
            <person name="Gorecki P."/>
            <person name="Heitman J."/>
            <person name="Hesse C."/>
            <person name="Hori C."/>
            <person name="Igarashi K."/>
            <person name="Jurgens J.A."/>
            <person name="Kallen N."/>
            <person name="Kersten P."/>
            <person name="Kohler A."/>
            <person name="Kuees U."/>
            <person name="Kumar T.K.A."/>
            <person name="Kuo A."/>
            <person name="LaButti K."/>
            <person name="Larrondo L.F."/>
            <person name="Lindquist E."/>
            <person name="Ling A."/>
            <person name="Lombard V."/>
            <person name="Lucas S."/>
            <person name="Lundell T."/>
            <person name="Martin R."/>
            <person name="McLaughlin D.J."/>
            <person name="Morgenstern I."/>
            <person name="Morin E."/>
            <person name="Murat C."/>
            <person name="Nagy L.G."/>
            <person name="Nolan M."/>
            <person name="Ohm R.A."/>
            <person name="Patyshakuliyeva A."/>
            <person name="Rokas A."/>
            <person name="Ruiz-Duenas F.J."/>
            <person name="Sabat G."/>
            <person name="Salamov A."/>
            <person name="Samejima M."/>
            <person name="Schmutz J."/>
            <person name="Slot J.C."/>
            <person name="St John F."/>
            <person name="Stenlid J."/>
            <person name="Sun H."/>
            <person name="Sun S."/>
            <person name="Syed K."/>
            <person name="Tsang A."/>
            <person name="Wiebenga A."/>
            <person name="Young D."/>
            <person name="Pisabarro A."/>
            <person name="Eastwood D.C."/>
            <person name="Martin F."/>
            <person name="Cullen D."/>
            <person name="Grigoriev I.V."/>
            <person name="Hibbett D.S."/>
        </authorList>
    </citation>
    <scope>NUCLEOTIDE SEQUENCE [LARGE SCALE GENOMIC DNA]</scope>
    <source>
        <strain evidence="6 7">DJM-731 SS1</strain>
    </source>
</reference>
<dbReference type="STRING" id="1858805.M5GB06"/>
<dbReference type="OrthoDB" id="361383at2759"/>
<dbReference type="GO" id="GO:0006412">
    <property type="term" value="P:translation"/>
    <property type="evidence" value="ECO:0007669"/>
    <property type="project" value="InterPro"/>
</dbReference>
<evidence type="ECO:0000256" key="1">
    <source>
        <dbReference type="ARBA" id="ARBA00007320"/>
    </source>
</evidence>
<dbReference type="Pfam" id="PF00828">
    <property type="entry name" value="Ribosomal_L27A"/>
    <property type="match status" value="1"/>
</dbReference>
<dbReference type="GO" id="GO:0003735">
    <property type="term" value="F:structural constituent of ribosome"/>
    <property type="evidence" value="ECO:0007669"/>
    <property type="project" value="InterPro"/>
</dbReference>
<dbReference type="InterPro" id="IPR005749">
    <property type="entry name" value="Ribosomal_uL15_bac-type"/>
</dbReference>
<dbReference type="HOGENOM" id="CLU_055188_5_1_1"/>
<feature type="region of interest" description="Disordered" evidence="4">
    <location>
        <begin position="29"/>
        <end position="111"/>
    </location>
</feature>
<protein>
    <submittedName>
        <fullName evidence="6">Ribosomal protein L15</fullName>
    </submittedName>
</protein>
<dbReference type="PANTHER" id="PTHR12934">
    <property type="entry name" value="50S RIBOSOMAL PROTEIN L15"/>
    <property type="match status" value="1"/>
</dbReference>
<dbReference type="HAMAP" id="MF_01341">
    <property type="entry name" value="Ribosomal_uL15"/>
    <property type="match status" value="1"/>
</dbReference>
<dbReference type="InterPro" id="IPR021131">
    <property type="entry name" value="Ribosomal_uL15/eL18"/>
</dbReference>
<organism evidence="6 7">
    <name type="scientific">Dacryopinax primogenitus (strain DJM 731)</name>
    <name type="common">Brown rot fungus</name>
    <dbReference type="NCBI Taxonomy" id="1858805"/>
    <lineage>
        <taxon>Eukaryota</taxon>
        <taxon>Fungi</taxon>
        <taxon>Dikarya</taxon>
        <taxon>Basidiomycota</taxon>
        <taxon>Agaricomycotina</taxon>
        <taxon>Dacrymycetes</taxon>
        <taxon>Dacrymycetales</taxon>
        <taxon>Dacrymycetaceae</taxon>
        <taxon>Dacryopinax</taxon>
    </lineage>
</organism>
<feature type="compositionally biased region" description="Basic and acidic residues" evidence="4">
    <location>
        <begin position="258"/>
        <end position="267"/>
    </location>
</feature>
<feature type="compositionally biased region" description="Gly residues" evidence="4">
    <location>
        <begin position="61"/>
        <end position="71"/>
    </location>
</feature>
<dbReference type="InterPro" id="IPR030878">
    <property type="entry name" value="Ribosomal_uL15"/>
</dbReference>
<keyword evidence="2 6" id="KW-0689">Ribosomal protein</keyword>
<dbReference type="NCBIfam" id="TIGR01071">
    <property type="entry name" value="rplO_bact"/>
    <property type="match status" value="1"/>
</dbReference>
<evidence type="ECO:0000313" key="6">
    <source>
        <dbReference type="EMBL" id="EJU05575.1"/>
    </source>
</evidence>
<dbReference type="GO" id="GO:0005762">
    <property type="term" value="C:mitochondrial large ribosomal subunit"/>
    <property type="evidence" value="ECO:0007669"/>
    <property type="project" value="TreeGrafter"/>
</dbReference>
<dbReference type="AlphaFoldDB" id="M5GB06"/>
<dbReference type="GeneID" id="63684734"/>
<dbReference type="PANTHER" id="PTHR12934:SF11">
    <property type="entry name" value="LARGE RIBOSOMAL SUBUNIT PROTEIN UL15M"/>
    <property type="match status" value="1"/>
</dbReference>